<dbReference type="EMBL" id="JASFAG010000002">
    <property type="protein sequence ID" value="MDX9677402.1"/>
    <property type="molecule type" value="Genomic_DNA"/>
</dbReference>
<dbReference type="Pfam" id="PF24098">
    <property type="entry name" value="DUF7380"/>
    <property type="match status" value="1"/>
</dbReference>
<organism evidence="2 3">
    <name type="scientific">Pseudomonas zeae</name>
    <dbReference type="NCBI Taxonomy" id="2745510"/>
    <lineage>
        <taxon>Bacteria</taxon>
        <taxon>Pseudomonadati</taxon>
        <taxon>Pseudomonadota</taxon>
        <taxon>Gammaproteobacteria</taxon>
        <taxon>Pseudomonadales</taxon>
        <taxon>Pseudomonadaceae</taxon>
        <taxon>Pseudomonas</taxon>
    </lineage>
</organism>
<protein>
    <recommendedName>
        <fullName evidence="1">DUF7380 domain-containing protein</fullName>
    </recommendedName>
</protein>
<proteinExistence type="predicted"/>
<comment type="caution">
    <text evidence="2">The sequence shown here is derived from an EMBL/GenBank/DDBJ whole genome shotgun (WGS) entry which is preliminary data.</text>
</comment>
<evidence type="ECO:0000313" key="3">
    <source>
        <dbReference type="Proteomes" id="UP001287024"/>
    </source>
</evidence>
<gene>
    <name evidence="2" type="ORF">QMK45_15925</name>
</gene>
<accession>A0ABU5BM67</accession>
<dbReference type="Proteomes" id="UP001287024">
    <property type="component" value="Unassembled WGS sequence"/>
</dbReference>
<evidence type="ECO:0000259" key="1">
    <source>
        <dbReference type="Pfam" id="PF24098"/>
    </source>
</evidence>
<dbReference type="InterPro" id="IPR055804">
    <property type="entry name" value="DUF7380"/>
</dbReference>
<keyword evidence="3" id="KW-1185">Reference proteome</keyword>
<reference evidence="2 3" key="1">
    <citation type="submission" date="2023-05" db="EMBL/GenBank/DDBJ databases">
        <title>Siderophore-mediated competition between Bacillus subtilis and Pseudomonas marginalis.</title>
        <authorList>
            <person name="Lyng M."/>
            <person name="Joergensen J.P.B."/>
            <person name="Schostag M.D."/>
            <person name="Jarmusch S.A."/>
            <person name="Aguilar D.K.C."/>
            <person name="Andrade C.N.L."/>
            <person name="Kovacs A.T."/>
        </authorList>
    </citation>
    <scope>NUCLEOTIDE SEQUENCE [LARGE SCALE GENOMIC DNA]</scope>
    <source>
        <strain evidence="2 3">P8_72</strain>
    </source>
</reference>
<feature type="domain" description="DUF7380" evidence="1">
    <location>
        <begin position="13"/>
        <end position="194"/>
    </location>
</feature>
<name>A0ABU5BM67_9PSED</name>
<evidence type="ECO:0000313" key="2">
    <source>
        <dbReference type="EMBL" id="MDX9677402.1"/>
    </source>
</evidence>
<sequence>MGDHDQQDNEPVMPVATIDDLEHINLSSILTMTNSLHFHTLQDVFHAAARAASESGDAAAERGYRVLSVICSYHFDPNRTDAFRPQMIMDGRRSLIPSDLVGEQQSALIQVTERIDHPLLRARIADSCWYTNRKLHKMAEVASSSYLDAVNLFFTGGLLYQYESDFEVPSKVVDLIERAFALYASTGKRKSIPNHGKDTFSKAYNTSKQKLNLIAFHRLSSLGQNFELLEWREIAEDAESMAIATKDKQYAEAVKKIWLHAAYAYSKIGEQDASTRCKISAVDQTLRMRDAVSSSMAKASWTRDTIGELRAIGGMPEQIKALKLELQQYEEDSLSELGEFSIPVDLTDARQATVEDFEELDVNEMLYRLAFASRPPEKIALHKNCLQKKDKYVLSSTMGKSYSDQEGKMIAQSPSAGFGEKPSEAWFDHESLTEVGFHYHVETEAFIKPACITMAQYECIDERHLEPLVFHSAFVPPGHEAIFALGFARMIQGDMVSAVHALIPQLENSLRYVLTNRGSRTAKLNVDLTQEDQSLSQMYSNRKEELEQAFGKNITYLLHLLFNLKGGPMLRHEMAHGKLTVGNCYSAPCIYACWLMFHITCCPLVSIWKTHIAPAIQEVVH</sequence>
<dbReference type="RefSeq" id="WP_320336666.1">
    <property type="nucleotide sequence ID" value="NZ_JASFAG010000002.1"/>
</dbReference>